<comment type="catalytic activity">
    <reaction evidence="1">
        <text>L-cysteine + L-glutamate + ATP = gamma-L-glutamyl-L-cysteine + ADP + phosphate + H(+)</text>
        <dbReference type="Rhea" id="RHEA:13285"/>
        <dbReference type="ChEBI" id="CHEBI:15378"/>
        <dbReference type="ChEBI" id="CHEBI:29985"/>
        <dbReference type="ChEBI" id="CHEBI:30616"/>
        <dbReference type="ChEBI" id="CHEBI:35235"/>
        <dbReference type="ChEBI" id="CHEBI:43474"/>
        <dbReference type="ChEBI" id="CHEBI:58173"/>
        <dbReference type="ChEBI" id="CHEBI:456216"/>
        <dbReference type="EC" id="6.3.2.2"/>
    </reaction>
</comment>
<reference evidence="2 3" key="2">
    <citation type="submission" date="2020-08" db="EMBL/GenBank/DDBJ databases">
        <authorList>
            <person name="Partida-Martinez L."/>
            <person name="Huntemann M."/>
            <person name="Clum A."/>
            <person name="Wang J."/>
            <person name="Palaniappan K."/>
            <person name="Ritter S."/>
            <person name="Chen I.-M."/>
            <person name="Stamatis D."/>
            <person name="Reddy T."/>
            <person name="O'Malley R."/>
            <person name="Daum C."/>
            <person name="Shapiro N."/>
            <person name="Ivanova N."/>
            <person name="Kyrpides N."/>
            <person name="Woyke T."/>
        </authorList>
    </citation>
    <scope>NUCLEOTIDE SEQUENCE [LARGE SCALE GENOMIC DNA]</scope>
    <source>
        <strain evidence="2 3">RAS26</strain>
    </source>
</reference>
<name>A0A7W4UD43_9CELL</name>
<dbReference type="PANTHER" id="PTHR36510">
    <property type="entry name" value="GLUTAMATE--CYSTEINE LIGASE 2-RELATED"/>
    <property type="match status" value="1"/>
</dbReference>
<sequence length="85" mass="9075">MGPGARRPARRALVPALTTSSPFWNGADTGYAGFRTQAWNRFSGTSPTNRFEAAAGYLGAVRRAIASGTVLDEGMVYWRAPGIVN</sequence>
<reference evidence="2 3" key="1">
    <citation type="submission" date="2020-08" db="EMBL/GenBank/DDBJ databases">
        <title>The Agave Microbiome: Exploring the role of microbial communities in plant adaptations to desert environments.</title>
        <authorList>
            <person name="Partida-Martinez L.P."/>
        </authorList>
    </citation>
    <scope>NUCLEOTIDE SEQUENCE [LARGE SCALE GENOMIC DNA]</scope>
    <source>
        <strain evidence="2 3">RAS26</strain>
    </source>
</reference>
<dbReference type="Gene3D" id="3.30.590.20">
    <property type="match status" value="1"/>
</dbReference>
<dbReference type="AlphaFoldDB" id="A0A7W4UD43"/>
<dbReference type="RefSeq" id="WP_183294483.1">
    <property type="nucleotide sequence ID" value="NZ_JACHVX010000001.1"/>
</dbReference>
<dbReference type="InterPro" id="IPR006336">
    <property type="entry name" value="GCS2"/>
</dbReference>
<protein>
    <submittedName>
        <fullName evidence="2">Gamma-glutamyl:cysteine ligase YbdK (ATP-grasp superfamily)</fullName>
    </submittedName>
</protein>
<dbReference type="GO" id="GO:0042398">
    <property type="term" value="P:modified amino acid biosynthetic process"/>
    <property type="evidence" value="ECO:0007669"/>
    <property type="project" value="InterPro"/>
</dbReference>
<dbReference type="InterPro" id="IPR014746">
    <property type="entry name" value="Gln_synth/guanido_kin_cat_dom"/>
</dbReference>
<gene>
    <name evidence="2" type="ORF">FHR80_000364</name>
</gene>
<comment type="caution">
    <text evidence="2">The sequence shown here is derived from an EMBL/GenBank/DDBJ whole genome shotgun (WGS) entry which is preliminary data.</text>
</comment>
<dbReference type="SUPFAM" id="SSF55931">
    <property type="entry name" value="Glutamine synthetase/guanido kinase"/>
    <property type="match status" value="1"/>
</dbReference>
<evidence type="ECO:0000313" key="3">
    <source>
        <dbReference type="Proteomes" id="UP000518206"/>
    </source>
</evidence>
<organism evidence="2 3">
    <name type="scientific">Cellulomonas cellasea</name>
    <dbReference type="NCBI Taxonomy" id="43670"/>
    <lineage>
        <taxon>Bacteria</taxon>
        <taxon>Bacillati</taxon>
        <taxon>Actinomycetota</taxon>
        <taxon>Actinomycetes</taxon>
        <taxon>Micrococcales</taxon>
        <taxon>Cellulomonadaceae</taxon>
        <taxon>Cellulomonas</taxon>
    </lineage>
</organism>
<keyword evidence="2" id="KW-0436">Ligase</keyword>
<accession>A0A7W4UD43</accession>
<dbReference type="InterPro" id="IPR050141">
    <property type="entry name" value="GCL_type2/YbdK_subfam"/>
</dbReference>
<dbReference type="PANTHER" id="PTHR36510:SF1">
    <property type="entry name" value="GLUTAMATE--CYSTEINE LIGASE 2-RELATED"/>
    <property type="match status" value="1"/>
</dbReference>
<dbReference type="Proteomes" id="UP000518206">
    <property type="component" value="Unassembled WGS sequence"/>
</dbReference>
<dbReference type="EMBL" id="JACHVX010000001">
    <property type="protein sequence ID" value="MBB2921470.1"/>
    <property type="molecule type" value="Genomic_DNA"/>
</dbReference>
<proteinExistence type="predicted"/>
<dbReference type="GO" id="GO:0004357">
    <property type="term" value="F:glutamate-cysteine ligase activity"/>
    <property type="evidence" value="ECO:0007669"/>
    <property type="project" value="UniProtKB-EC"/>
</dbReference>
<evidence type="ECO:0000313" key="2">
    <source>
        <dbReference type="EMBL" id="MBB2921470.1"/>
    </source>
</evidence>
<evidence type="ECO:0000256" key="1">
    <source>
        <dbReference type="ARBA" id="ARBA00048819"/>
    </source>
</evidence>
<dbReference type="Pfam" id="PF04107">
    <property type="entry name" value="GCS2"/>
    <property type="match status" value="1"/>
</dbReference>